<comment type="cofactor">
    <cofactor evidence="1">
        <name>Cu cation</name>
        <dbReference type="ChEBI" id="CHEBI:23378"/>
    </cofactor>
</comment>
<comment type="catalytic activity">
    <reaction evidence="15">
        <text>4 Fe(II)-[cytochrome c] + O2 + 8 H(+)(in) = 4 Fe(III)-[cytochrome c] + 2 H2O + 4 H(+)(out)</text>
        <dbReference type="Rhea" id="RHEA:11436"/>
        <dbReference type="Rhea" id="RHEA-COMP:10350"/>
        <dbReference type="Rhea" id="RHEA-COMP:14399"/>
        <dbReference type="ChEBI" id="CHEBI:15377"/>
        <dbReference type="ChEBI" id="CHEBI:15378"/>
        <dbReference type="ChEBI" id="CHEBI:15379"/>
        <dbReference type="ChEBI" id="CHEBI:29033"/>
        <dbReference type="ChEBI" id="CHEBI:29034"/>
        <dbReference type="EC" id="7.1.1.9"/>
    </reaction>
    <physiologicalReaction direction="left-to-right" evidence="15">
        <dbReference type="Rhea" id="RHEA:11437"/>
    </physiologicalReaction>
</comment>
<keyword evidence="10" id="KW-0249">Electron transport</keyword>
<dbReference type="Gene3D" id="2.60.40.420">
    <property type="entry name" value="Cupredoxins - blue copper proteins"/>
    <property type="match status" value="1"/>
</dbReference>
<evidence type="ECO:0000256" key="11">
    <source>
        <dbReference type="ARBA" id="ARBA00022989"/>
    </source>
</evidence>
<evidence type="ECO:0000259" key="17">
    <source>
        <dbReference type="PROSITE" id="PS50857"/>
    </source>
</evidence>
<dbReference type="PRINTS" id="PR01166">
    <property type="entry name" value="CYCOXIDASEII"/>
</dbReference>
<dbReference type="PANTHER" id="PTHR22888:SF9">
    <property type="entry name" value="CYTOCHROME C OXIDASE SUBUNIT 2"/>
    <property type="match status" value="1"/>
</dbReference>
<dbReference type="InterPro" id="IPR036257">
    <property type="entry name" value="Cyt_c_oxidase_su2_TM_sf"/>
</dbReference>
<keyword evidence="8" id="KW-0460">Magnesium</keyword>
<keyword evidence="6 16" id="KW-0812">Transmembrane</keyword>
<keyword evidence="11 16" id="KW-1133">Transmembrane helix</keyword>
<dbReference type="GO" id="GO:0016020">
    <property type="term" value="C:membrane"/>
    <property type="evidence" value="ECO:0007669"/>
    <property type="project" value="UniProtKB-SubCell"/>
</dbReference>
<keyword evidence="5" id="KW-0813">Transport</keyword>
<evidence type="ECO:0000256" key="7">
    <source>
        <dbReference type="ARBA" id="ARBA00022723"/>
    </source>
</evidence>
<keyword evidence="9" id="KW-1278">Translocase</keyword>
<dbReference type="InterPro" id="IPR001505">
    <property type="entry name" value="Copper_CuA"/>
</dbReference>
<dbReference type="PROSITE" id="PS00078">
    <property type="entry name" value="COX2"/>
    <property type="match status" value="1"/>
</dbReference>
<evidence type="ECO:0000256" key="13">
    <source>
        <dbReference type="ARBA" id="ARBA00023136"/>
    </source>
</evidence>
<dbReference type="InterPro" id="IPR008972">
    <property type="entry name" value="Cupredoxin"/>
</dbReference>
<evidence type="ECO:0000256" key="10">
    <source>
        <dbReference type="ARBA" id="ARBA00022982"/>
    </source>
</evidence>
<dbReference type="SUPFAM" id="SSF49503">
    <property type="entry name" value="Cupredoxins"/>
    <property type="match status" value="1"/>
</dbReference>
<dbReference type="SUPFAM" id="SSF81464">
    <property type="entry name" value="Cytochrome c oxidase subunit II-like, transmembrane region"/>
    <property type="match status" value="1"/>
</dbReference>
<dbReference type="InterPro" id="IPR002429">
    <property type="entry name" value="CcO_II-like_C"/>
</dbReference>
<geneLocation type="mitochondrion" evidence="18"/>
<dbReference type="GO" id="GO:0042773">
    <property type="term" value="P:ATP synthesis coupled electron transport"/>
    <property type="evidence" value="ECO:0007669"/>
    <property type="project" value="TreeGrafter"/>
</dbReference>
<evidence type="ECO:0000256" key="6">
    <source>
        <dbReference type="ARBA" id="ARBA00022692"/>
    </source>
</evidence>
<accession>A0A8K1JHU0</accession>
<dbReference type="InterPro" id="IPR045187">
    <property type="entry name" value="CcO_II"/>
</dbReference>
<comment type="similarity">
    <text evidence="3">Belongs to the cytochrome c oxidase subunit 2 family.</text>
</comment>
<organism evidence="18">
    <name type="scientific">Diplodiscus nigromaculati</name>
    <dbReference type="NCBI Taxonomy" id="2883856"/>
    <lineage>
        <taxon>Eukaryota</taxon>
        <taxon>Metazoa</taxon>
        <taxon>Spiralia</taxon>
        <taxon>Lophotrochozoa</taxon>
        <taxon>Platyhelminthes</taxon>
        <taxon>Trematoda</taxon>
        <taxon>Digenea</taxon>
        <taxon>Plagiorchiida</taxon>
        <taxon>Pronocephalata</taxon>
        <taxon>Paramphistomoidea</taxon>
        <taxon>Diplodiscidae</taxon>
        <taxon>Diplodiscus</taxon>
    </lineage>
</organism>
<evidence type="ECO:0000256" key="1">
    <source>
        <dbReference type="ARBA" id="ARBA00001935"/>
    </source>
</evidence>
<evidence type="ECO:0000256" key="8">
    <source>
        <dbReference type="ARBA" id="ARBA00022842"/>
    </source>
</evidence>
<gene>
    <name evidence="18" type="primary">cox2</name>
</gene>
<dbReference type="PROSITE" id="PS50857">
    <property type="entry name" value="COX2_CUA"/>
    <property type="match status" value="1"/>
</dbReference>
<dbReference type="Gene3D" id="1.10.287.90">
    <property type="match status" value="1"/>
</dbReference>
<feature type="transmembrane region" description="Helical" evidence="16">
    <location>
        <begin position="51"/>
        <end position="71"/>
    </location>
</feature>
<dbReference type="AlphaFoldDB" id="A0A8K1JHU0"/>
<evidence type="ECO:0000256" key="14">
    <source>
        <dbReference type="ARBA" id="ARBA00031389"/>
    </source>
</evidence>
<dbReference type="GO" id="GO:0004129">
    <property type="term" value="F:cytochrome-c oxidase activity"/>
    <property type="evidence" value="ECO:0007669"/>
    <property type="project" value="UniProtKB-EC"/>
</dbReference>
<feature type="transmembrane region" description="Helical" evidence="16">
    <location>
        <begin position="12"/>
        <end position="31"/>
    </location>
</feature>
<dbReference type="EC" id="7.1.1.9" evidence="4"/>
<keyword evidence="18" id="KW-0496">Mitochondrion</keyword>
<name>A0A8K1JHU0_9TREM</name>
<keyword evidence="12" id="KW-0186">Copper</keyword>
<reference evidence="18" key="1">
    <citation type="submission" date="2021-03" db="EMBL/GenBank/DDBJ databases">
        <authorList>
            <person name="Li Z.-X."/>
            <person name="Fan L.-X."/>
        </authorList>
    </citation>
    <scope>NUCLEOTIDE SEQUENCE</scope>
</reference>
<evidence type="ECO:0000256" key="15">
    <source>
        <dbReference type="ARBA" id="ARBA00049512"/>
    </source>
</evidence>
<comment type="subcellular location">
    <subcellularLocation>
        <location evidence="2">Membrane</location>
        <topology evidence="2">Multi-pass membrane protein</topology>
    </subcellularLocation>
</comment>
<evidence type="ECO:0000313" key="18">
    <source>
        <dbReference type="EMBL" id="UCU06570.1"/>
    </source>
</evidence>
<dbReference type="Pfam" id="PF00116">
    <property type="entry name" value="COX2"/>
    <property type="match status" value="1"/>
</dbReference>
<protein>
    <recommendedName>
        <fullName evidence="4">cytochrome-c oxidase</fullName>
        <ecNumber evidence="4">7.1.1.9</ecNumber>
    </recommendedName>
    <alternativeName>
        <fullName evidence="14">Cytochrome c oxidase polypeptide II</fullName>
    </alternativeName>
</protein>
<sequence>MLYNLLYLELVRYVFIVCSFIPLWVFVVMLWQAGGKGVMVLDGENRWLEFVWTAIPTFLTTVLCFFNLQYLSYENLLPESDVVKVVGRQWYWSYETASNGEVFDSYMMDFVNSVDKPLQLIVNVPYRLLVTSADVIHSFSVPECNIKVDGIPGRVNQIYFYSERMGVFVGYCSELCGAGHAYMPIVLEVVKGSR</sequence>
<dbReference type="GO" id="GO:0005507">
    <property type="term" value="F:copper ion binding"/>
    <property type="evidence" value="ECO:0007669"/>
    <property type="project" value="InterPro"/>
</dbReference>
<evidence type="ECO:0000256" key="3">
    <source>
        <dbReference type="ARBA" id="ARBA00007866"/>
    </source>
</evidence>
<dbReference type="EMBL" id="MW698822">
    <property type="protein sequence ID" value="UCU06570.1"/>
    <property type="molecule type" value="Genomic_DNA"/>
</dbReference>
<feature type="domain" description="Cytochrome oxidase subunit II copper A binding" evidence="17">
    <location>
        <begin position="78"/>
        <end position="194"/>
    </location>
</feature>
<evidence type="ECO:0000256" key="16">
    <source>
        <dbReference type="SAM" id="Phobius"/>
    </source>
</evidence>
<keyword evidence="7" id="KW-0479">Metal-binding</keyword>
<evidence type="ECO:0000256" key="4">
    <source>
        <dbReference type="ARBA" id="ARBA00012949"/>
    </source>
</evidence>
<proteinExistence type="inferred from homology"/>
<keyword evidence="13 16" id="KW-0472">Membrane</keyword>
<evidence type="ECO:0000256" key="9">
    <source>
        <dbReference type="ARBA" id="ARBA00022967"/>
    </source>
</evidence>
<evidence type="ECO:0000256" key="12">
    <source>
        <dbReference type="ARBA" id="ARBA00023008"/>
    </source>
</evidence>
<evidence type="ECO:0000256" key="2">
    <source>
        <dbReference type="ARBA" id="ARBA00004141"/>
    </source>
</evidence>
<dbReference type="PANTHER" id="PTHR22888">
    <property type="entry name" value="CYTOCHROME C OXIDASE, SUBUNIT II"/>
    <property type="match status" value="1"/>
</dbReference>
<evidence type="ECO:0000256" key="5">
    <source>
        <dbReference type="ARBA" id="ARBA00022448"/>
    </source>
</evidence>